<name>A0ACD0P742_9BASI</name>
<dbReference type="Proteomes" id="UP000245626">
    <property type="component" value="Unassembled WGS sequence"/>
</dbReference>
<evidence type="ECO:0000313" key="2">
    <source>
        <dbReference type="Proteomes" id="UP000245626"/>
    </source>
</evidence>
<evidence type="ECO:0000313" key="1">
    <source>
        <dbReference type="EMBL" id="PWN53817.1"/>
    </source>
</evidence>
<protein>
    <submittedName>
        <fullName evidence="1">Uncharacterized protein</fullName>
    </submittedName>
</protein>
<keyword evidence="2" id="KW-1185">Reference proteome</keyword>
<sequence length="599" mass="64745">MSHSGGHAGYYARIPCDNCARRSVACYVINDGSSRSKCSECQGRSLVCSFDLHDVADDRGQRPTFEGRSYQGMAFPSSSTTTNSSSSTVQYTQDRAAYDRASVVSQDAAVLSRSSNQWEDSYNDGAAASSSTRNDSISYSAVDSESKGTGVVPGHPSLSNSYNHYDPAYQSQKHQSSFSTGQGARVAVSSGQEKHHVLSYLAQLAQHRQQSQPSRLGLAASSSSDSPMASQAGHHAPAEIPFTSKITSPVPSYAHSHAQSQGQHHRQAYQEPDTTSQHYASNWQSSAARVSVPASGSQIWGSSQVKDASNDNATAAPSLPASSLYSNAPVSDLDFDNVSNENPEQPATLKQRRKREPRKSAKAKVQPSTNEVIGSGDGDSSQKPQIYSEALSAGRDRGRTTTPQSLPSEVPTVSGFVDPSQMFLQPPTRFSDPPSSETVDNDVSMAAARVVASRRGKGKRPATEMDGTMPFNEAPAPSGNSRKKSKTSRGKTERTQRDVAVGDVELLLAVVTPPQSPHASSETIKKEKGARQKRGKYDRVWKDLFIERIQSLRFFGNAIEEESMQEEFDDLVGQIESMVDGRFEEEGQDSQEGIQAPDR</sequence>
<dbReference type="EMBL" id="KZ819708">
    <property type="protein sequence ID" value="PWN53817.1"/>
    <property type="molecule type" value="Genomic_DNA"/>
</dbReference>
<reference evidence="1 2" key="1">
    <citation type="journal article" date="2018" name="Mol. Biol. Evol.">
        <title>Broad Genomic Sampling Reveals a Smut Pathogenic Ancestry of the Fungal Clade Ustilaginomycotina.</title>
        <authorList>
            <person name="Kijpornyongpan T."/>
            <person name="Mondo S.J."/>
            <person name="Barry K."/>
            <person name="Sandor L."/>
            <person name="Lee J."/>
            <person name="Lipzen A."/>
            <person name="Pangilinan J."/>
            <person name="LaButti K."/>
            <person name="Hainaut M."/>
            <person name="Henrissat B."/>
            <person name="Grigoriev I.V."/>
            <person name="Spatafora J.W."/>
            <person name="Aime M.C."/>
        </authorList>
    </citation>
    <scope>NUCLEOTIDE SEQUENCE [LARGE SCALE GENOMIC DNA]</scope>
    <source>
        <strain evidence="1 2">SA 807</strain>
    </source>
</reference>
<proteinExistence type="predicted"/>
<gene>
    <name evidence="1" type="ORF">IE53DRAFT_366019</name>
</gene>
<accession>A0ACD0P742</accession>
<organism evidence="1 2">
    <name type="scientific">Violaceomyces palustris</name>
    <dbReference type="NCBI Taxonomy" id="1673888"/>
    <lineage>
        <taxon>Eukaryota</taxon>
        <taxon>Fungi</taxon>
        <taxon>Dikarya</taxon>
        <taxon>Basidiomycota</taxon>
        <taxon>Ustilaginomycotina</taxon>
        <taxon>Ustilaginomycetes</taxon>
        <taxon>Violaceomycetales</taxon>
        <taxon>Violaceomycetaceae</taxon>
        <taxon>Violaceomyces</taxon>
    </lineage>
</organism>